<name>A0ABQ7N9Q0_BRACM</name>
<accession>A0ABQ7N9Q0</accession>
<feature type="non-terminal residue" evidence="1">
    <location>
        <position position="79"/>
    </location>
</feature>
<comment type="caution">
    <text evidence="1">The sequence shown here is derived from an EMBL/GenBank/DDBJ whole genome shotgun (WGS) entry which is preliminary data.</text>
</comment>
<gene>
    <name evidence="1" type="primary">A03g509060.1_BraROA</name>
    <name evidence="1" type="ORF">IGI04_013733</name>
</gene>
<keyword evidence="2" id="KW-1185">Reference proteome</keyword>
<evidence type="ECO:0000313" key="2">
    <source>
        <dbReference type="Proteomes" id="UP000823674"/>
    </source>
</evidence>
<dbReference type="Proteomes" id="UP000823674">
    <property type="component" value="Chromosome A03"/>
</dbReference>
<proteinExistence type="predicted"/>
<evidence type="ECO:0000313" key="1">
    <source>
        <dbReference type="EMBL" id="KAG5407614.1"/>
    </source>
</evidence>
<reference evidence="1 2" key="1">
    <citation type="submission" date="2021-03" db="EMBL/GenBank/DDBJ databases">
        <authorList>
            <person name="King G.J."/>
            <person name="Bancroft I."/>
            <person name="Baten A."/>
            <person name="Bloomfield J."/>
            <person name="Borpatragohain P."/>
            <person name="He Z."/>
            <person name="Irish N."/>
            <person name="Irwin J."/>
            <person name="Liu K."/>
            <person name="Mauleon R.P."/>
            <person name="Moore J."/>
            <person name="Morris R."/>
            <person name="Ostergaard L."/>
            <person name="Wang B."/>
            <person name="Wells R."/>
        </authorList>
    </citation>
    <scope>NUCLEOTIDE SEQUENCE [LARGE SCALE GENOMIC DNA]</scope>
    <source>
        <strain evidence="1">R-o-18</strain>
        <tissue evidence="1">Leaf</tissue>
    </source>
</reference>
<protein>
    <submittedName>
        <fullName evidence="1">Uncharacterized protein</fullName>
    </submittedName>
</protein>
<dbReference type="EMBL" id="JADBGQ010000003">
    <property type="protein sequence ID" value="KAG5407614.1"/>
    <property type="molecule type" value="Genomic_DNA"/>
</dbReference>
<organism evidence="1 2">
    <name type="scientific">Brassica rapa subsp. trilocularis</name>
    <dbReference type="NCBI Taxonomy" id="1813537"/>
    <lineage>
        <taxon>Eukaryota</taxon>
        <taxon>Viridiplantae</taxon>
        <taxon>Streptophyta</taxon>
        <taxon>Embryophyta</taxon>
        <taxon>Tracheophyta</taxon>
        <taxon>Spermatophyta</taxon>
        <taxon>Magnoliopsida</taxon>
        <taxon>eudicotyledons</taxon>
        <taxon>Gunneridae</taxon>
        <taxon>Pentapetalae</taxon>
        <taxon>rosids</taxon>
        <taxon>malvids</taxon>
        <taxon>Brassicales</taxon>
        <taxon>Brassicaceae</taxon>
        <taxon>Brassiceae</taxon>
        <taxon>Brassica</taxon>
    </lineage>
</organism>
<sequence>MSLSHYCLRIESVQPRISPEVAVTSITRRSHSSFIAQEKKHDFSGLIARPDRFSKSLSTLRIPWIESAEPSEKIVSETQ</sequence>